<organism evidence="1 2">
    <name type="scientific">Kytococcus schroeteri</name>
    <dbReference type="NCBI Taxonomy" id="138300"/>
    <lineage>
        <taxon>Bacteria</taxon>
        <taxon>Bacillati</taxon>
        <taxon>Actinomycetota</taxon>
        <taxon>Actinomycetes</taxon>
        <taxon>Micrococcales</taxon>
        <taxon>Kytococcaceae</taxon>
        <taxon>Kytococcus</taxon>
    </lineage>
</organism>
<evidence type="ECO:0000313" key="2">
    <source>
        <dbReference type="Proteomes" id="UP000234206"/>
    </source>
</evidence>
<reference evidence="1 2" key="1">
    <citation type="submission" date="2017-12" db="EMBL/GenBank/DDBJ databases">
        <title>Phylogenetic diversity of female urinary microbiome.</title>
        <authorList>
            <person name="Thomas-White K."/>
            <person name="Wolfe A.J."/>
        </authorList>
    </citation>
    <scope>NUCLEOTIDE SEQUENCE [LARGE SCALE GENOMIC DNA]</scope>
    <source>
        <strain evidence="1 2">UMB1298</strain>
    </source>
</reference>
<accession>A0A2I1PBT7</accession>
<protein>
    <submittedName>
        <fullName evidence="1">Uncharacterized protein</fullName>
    </submittedName>
</protein>
<dbReference type="Proteomes" id="UP000234206">
    <property type="component" value="Unassembled WGS sequence"/>
</dbReference>
<name>A0A2I1PBT7_9MICO</name>
<dbReference type="EMBL" id="PKIZ01000006">
    <property type="protein sequence ID" value="PKZ42097.1"/>
    <property type="molecule type" value="Genomic_DNA"/>
</dbReference>
<sequence>MAPGRGTGRLMPSYRLVADVLAVRGDTPPSKVLDIAREVVGRTHLVEKVSLDMPRGVPQVTVRCVVAESNDDAEDHEAFDLAARYLAEMSEVVQMPRVEVRRRVKGRFVPVNRPR</sequence>
<keyword evidence="2" id="KW-1185">Reference proteome</keyword>
<comment type="caution">
    <text evidence="1">The sequence shown here is derived from an EMBL/GenBank/DDBJ whole genome shotgun (WGS) entry which is preliminary data.</text>
</comment>
<evidence type="ECO:0000313" key="1">
    <source>
        <dbReference type="EMBL" id="PKZ42097.1"/>
    </source>
</evidence>
<gene>
    <name evidence="1" type="ORF">CYJ76_04425</name>
</gene>
<proteinExistence type="predicted"/>
<dbReference type="AlphaFoldDB" id="A0A2I1PBT7"/>